<dbReference type="PANTHER" id="PTHR30055:SF226">
    <property type="entry name" value="HTH-TYPE TRANSCRIPTIONAL REGULATOR PKSA"/>
    <property type="match status" value="1"/>
</dbReference>
<organism evidence="4 5">
    <name type="scientific">Thalassospira xiamenensis</name>
    <dbReference type="NCBI Taxonomy" id="220697"/>
    <lineage>
        <taxon>Bacteria</taxon>
        <taxon>Pseudomonadati</taxon>
        <taxon>Pseudomonadota</taxon>
        <taxon>Alphaproteobacteria</taxon>
        <taxon>Rhodospirillales</taxon>
        <taxon>Thalassospiraceae</taxon>
        <taxon>Thalassospira</taxon>
    </lineage>
</organism>
<feature type="domain" description="HTH tetR-type" evidence="3">
    <location>
        <begin position="11"/>
        <end position="71"/>
    </location>
</feature>
<name>A0ABR5XWW4_9PROT</name>
<dbReference type="PANTHER" id="PTHR30055">
    <property type="entry name" value="HTH-TYPE TRANSCRIPTIONAL REGULATOR RUTR"/>
    <property type="match status" value="1"/>
</dbReference>
<proteinExistence type="predicted"/>
<feature type="DNA-binding region" description="H-T-H motif" evidence="2">
    <location>
        <begin position="34"/>
        <end position="53"/>
    </location>
</feature>
<dbReference type="Pfam" id="PF00440">
    <property type="entry name" value="TetR_N"/>
    <property type="match status" value="1"/>
</dbReference>
<dbReference type="InterPro" id="IPR001647">
    <property type="entry name" value="HTH_TetR"/>
</dbReference>
<evidence type="ECO:0000313" key="5">
    <source>
        <dbReference type="Proteomes" id="UP000076167"/>
    </source>
</evidence>
<evidence type="ECO:0000256" key="1">
    <source>
        <dbReference type="ARBA" id="ARBA00023125"/>
    </source>
</evidence>
<dbReference type="InterPro" id="IPR050109">
    <property type="entry name" value="HTH-type_TetR-like_transc_reg"/>
</dbReference>
<dbReference type="RefSeq" id="WP_063095827.1">
    <property type="nucleotide sequence ID" value="NZ_JAINWB010000015.1"/>
</dbReference>
<keyword evidence="5" id="KW-1185">Reference proteome</keyword>
<dbReference type="Proteomes" id="UP000076167">
    <property type="component" value="Unassembled WGS sequence"/>
</dbReference>
<comment type="caution">
    <text evidence="4">The sequence shown here is derived from an EMBL/GenBank/DDBJ whole genome shotgun (WGS) entry which is preliminary data.</text>
</comment>
<dbReference type="Gene3D" id="1.10.357.10">
    <property type="entry name" value="Tetracycline Repressor, domain 2"/>
    <property type="match status" value="1"/>
</dbReference>
<dbReference type="SUPFAM" id="SSF46689">
    <property type="entry name" value="Homeodomain-like"/>
    <property type="match status" value="1"/>
</dbReference>
<accession>A0ABR5XWW4</accession>
<dbReference type="PRINTS" id="PR00455">
    <property type="entry name" value="HTHTETR"/>
</dbReference>
<dbReference type="InterPro" id="IPR009057">
    <property type="entry name" value="Homeodomain-like_sf"/>
</dbReference>
<dbReference type="Pfam" id="PF17928">
    <property type="entry name" value="TetR_C_22"/>
    <property type="match status" value="1"/>
</dbReference>
<evidence type="ECO:0000259" key="3">
    <source>
        <dbReference type="PROSITE" id="PS50977"/>
    </source>
</evidence>
<gene>
    <name evidence="4" type="ORF">AUP40_07220</name>
</gene>
<evidence type="ECO:0000256" key="2">
    <source>
        <dbReference type="PROSITE-ProRule" id="PRU00335"/>
    </source>
</evidence>
<reference evidence="4 5" key="1">
    <citation type="submission" date="2015-12" db="EMBL/GenBank/DDBJ databases">
        <title>Genome sequence of Thalassospira xiamenensis MCCC 1A03005.</title>
        <authorList>
            <person name="Lu L."/>
            <person name="Lai Q."/>
            <person name="Shao Z."/>
            <person name="Qian P."/>
        </authorList>
    </citation>
    <scope>NUCLEOTIDE SEQUENCE [LARGE SCALE GENOMIC DNA]</scope>
    <source>
        <strain evidence="4 5">MCCC 1A03005</strain>
    </source>
</reference>
<dbReference type="EMBL" id="LPXL01000062">
    <property type="protein sequence ID" value="KZC96844.1"/>
    <property type="molecule type" value="Genomic_DNA"/>
</dbReference>
<protein>
    <submittedName>
        <fullName evidence="4">TetR family transcriptional regulator</fullName>
    </submittedName>
</protein>
<dbReference type="InterPro" id="IPR041674">
    <property type="entry name" value="TetR_C_22"/>
</dbReference>
<evidence type="ECO:0000313" key="4">
    <source>
        <dbReference type="EMBL" id="KZC96844.1"/>
    </source>
</evidence>
<keyword evidence="1 2" id="KW-0238">DNA-binding</keyword>
<dbReference type="PROSITE" id="PS50977">
    <property type="entry name" value="HTH_TETR_2"/>
    <property type="match status" value="1"/>
</dbReference>
<sequence length="202" mass="22692">MRRAPTQKRSRERVENILNAACELISVQGSDLMKMGELAERAGVSIGSLYQYFPDKAAIIHALADRYNAESRHCIEDGLGVVTSADALVPAFERLVDIYYELFLAEPVICDIWSGTQADKTLRDMELEVSRSHADFLCQTIFRLAPAARAHKEDIAARCLLIMYMCESTMRLAISVSRDEGKRVVAGYKAMTRRELEAMLNL</sequence>